<dbReference type="EMBL" id="GBXM01048948">
    <property type="protein sequence ID" value="JAH59629.1"/>
    <property type="molecule type" value="Transcribed_RNA"/>
</dbReference>
<reference evidence="1" key="2">
    <citation type="journal article" date="2015" name="Fish Shellfish Immunol.">
        <title>Early steps in the European eel (Anguilla anguilla)-Vibrio vulnificus interaction in the gills: Role of the RtxA13 toxin.</title>
        <authorList>
            <person name="Callol A."/>
            <person name="Pajuelo D."/>
            <person name="Ebbesson L."/>
            <person name="Teles M."/>
            <person name="MacKenzie S."/>
            <person name="Amaro C."/>
        </authorList>
    </citation>
    <scope>NUCLEOTIDE SEQUENCE</scope>
</reference>
<evidence type="ECO:0000313" key="1">
    <source>
        <dbReference type="EMBL" id="JAH59629.1"/>
    </source>
</evidence>
<name>A0A0E9U145_ANGAN</name>
<organism evidence="1">
    <name type="scientific">Anguilla anguilla</name>
    <name type="common">European freshwater eel</name>
    <name type="synonym">Muraena anguilla</name>
    <dbReference type="NCBI Taxonomy" id="7936"/>
    <lineage>
        <taxon>Eukaryota</taxon>
        <taxon>Metazoa</taxon>
        <taxon>Chordata</taxon>
        <taxon>Craniata</taxon>
        <taxon>Vertebrata</taxon>
        <taxon>Euteleostomi</taxon>
        <taxon>Actinopterygii</taxon>
        <taxon>Neopterygii</taxon>
        <taxon>Teleostei</taxon>
        <taxon>Anguilliformes</taxon>
        <taxon>Anguillidae</taxon>
        <taxon>Anguilla</taxon>
    </lineage>
</organism>
<accession>A0A0E9U145</accession>
<dbReference type="AlphaFoldDB" id="A0A0E9U145"/>
<proteinExistence type="predicted"/>
<sequence>MYPDITDASLDAQSFNVCGFQCTARGGFCHLS</sequence>
<protein>
    <submittedName>
        <fullName evidence="1">Uncharacterized protein</fullName>
    </submittedName>
</protein>
<reference evidence="1" key="1">
    <citation type="submission" date="2014-11" db="EMBL/GenBank/DDBJ databases">
        <authorList>
            <person name="Amaro Gonzalez C."/>
        </authorList>
    </citation>
    <scope>NUCLEOTIDE SEQUENCE</scope>
</reference>